<evidence type="ECO:0000313" key="24">
    <source>
        <dbReference type="Proteomes" id="UP001152320"/>
    </source>
</evidence>
<comment type="caution">
    <text evidence="23">The sequence shown here is derived from an EMBL/GenBank/DDBJ whole genome shotgun (WGS) entry which is preliminary data.</text>
</comment>
<comment type="catalytic activity">
    <reaction evidence="11">
        <text>14-hydroxy-(4Z,7Z,10Z,12E,16Z,19Z)-docosahexaenoate + NAD(+) = 14-oxo-(4Z,7Z,10Z,12E,16Z,19Z)-docosahexaenoate + NADH + H(+)</text>
        <dbReference type="Rhea" id="RHEA:48952"/>
        <dbReference type="ChEBI" id="CHEBI:15378"/>
        <dbReference type="ChEBI" id="CHEBI:57540"/>
        <dbReference type="ChEBI" id="CHEBI:57945"/>
        <dbReference type="ChEBI" id="CHEBI:90866"/>
        <dbReference type="ChEBI" id="CHEBI:90867"/>
    </reaction>
    <physiologicalReaction direction="left-to-right" evidence="11">
        <dbReference type="Rhea" id="RHEA:48953"/>
    </physiologicalReaction>
</comment>
<comment type="catalytic activity">
    <reaction evidence="19">
        <text>resolvin D2 + NAD(+) = 16-oxoresolvin D2 + NADH + H(+)</text>
        <dbReference type="Rhea" id="RHEA:53588"/>
        <dbReference type="ChEBI" id="CHEBI:15378"/>
        <dbReference type="ChEBI" id="CHEBI:57540"/>
        <dbReference type="ChEBI" id="CHEBI:57945"/>
        <dbReference type="ChEBI" id="CHEBI:133367"/>
        <dbReference type="ChEBI" id="CHEBI:137498"/>
    </reaction>
    <physiologicalReaction direction="left-to-right" evidence="19">
        <dbReference type="Rhea" id="RHEA:53589"/>
    </physiologicalReaction>
</comment>
<comment type="similarity">
    <text evidence="1 22">Belongs to the short-chain dehydrogenases/reductases (SDR) family.</text>
</comment>
<comment type="catalytic activity">
    <reaction evidence="13">
        <text>(11R)-hydroxy-(5Z,8Z,12E,14Z)-eicosatetraenoate + NAD(+) = 11-oxo-(5Z,8Z,12E,14Z)-eicosatetraenoate + NADH + H(+)</text>
        <dbReference type="Rhea" id="RHEA:48640"/>
        <dbReference type="ChEBI" id="CHEBI:15378"/>
        <dbReference type="ChEBI" id="CHEBI:57540"/>
        <dbReference type="ChEBI" id="CHEBI:57945"/>
        <dbReference type="ChEBI" id="CHEBI:78836"/>
        <dbReference type="ChEBI" id="CHEBI:90697"/>
    </reaction>
    <physiologicalReaction direction="left-to-right" evidence="13">
        <dbReference type="Rhea" id="RHEA:48641"/>
    </physiologicalReaction>
</comment>
<dbReference type="PANTHER" id="PTHR44229">
    <property type="entry name" value="15-HYDROXYPROSTAGLANDIN DEHYDROGENASE [NAD(+)]"/>
    <property type="match status" value="1"/>
</dbReference>
<dbReference type="GO" id="GO:0016404">
    <property type="term" value="F:15-hydroxyprostaglandin dehydrogenase (NAD+) activity"/>
    <property type="evidence" value="ECO:0007669"/>
    <property type="project" value="UniProtKB-EC"/>
</dbReference>
<dbReference type="EMBL" id="JAIZAY010000004">
    <property type="protein sequence ID" value="KAJ8043815.1"/>
    <property type="molecule type" value="Genomic_DNA"/>
</dbReference>
<dbReference type="Gene3D" id="3.40.50.720">
    <property type="entry name" value="NAD(P)-binding Rossmann-like Domain"/>
    <property type="match status" value="1"/>
</dbReference>
<dbReference type="EC" id="1.1.1.232" evidence="4"/>
<evidence type="ECO:0000256" key="2">
    <source>
        <dbReference type="ARBA" id="ARBA00023002"/>
    </source>
</evidence>
<name>A0A9Q1HFC1_HOLLE</name>
<dbReference type="InterPro" id="IPR036291">
    <property type="entry name" value="NAD(P)-bd_dom_sf"/>
</dbReference>
<sequence length="256" mass="27806">MKVNGVCAIVTGAARGIGKEVVKRLLSKGAKFVAIIDIQKELGEETEKEFQESFGSHRVRFIHCDVTSEIELSEAFEIAYYVHGRLDVVVNNAGILTGPKVLQVNLEAVIRSSYLAKKYMSKLHGGSGGVLVNTSSVAGFIPFGYPVYAASKHGVIGFSLALTENDPSFLQSDIRVGVICPSHVETNIFDSSPAAKASLQFLQFVPISQVVDAFLLVIEDDTKHGCCVRISKAKGVDLLPMKTVEEWESELMLNKS</sequence>
<dbReference type="PRINTS" id="PR00081">
    <property type="entry name" value="GDHRDH"/>
</dbReference>
<comment type="catalytic activity">
    <reaction evidence="12">
        <text>15-oxo-(5S,6R)-dihydroxy-(7E,9E,11Z)-eicosatrienoate + NADH + H(+) = (5S,6R,15S)-trihydroxy-(7E,9E,11Z)-eicosatrienoate + NAD(+)</text>
        <dbReference type="Rhea" id="RHEA:41596"/>
        <dbReference type="ChEBI" id="CHEBI:15378"/>
        <dbReference type="ChEBI" id="CHEBI:57540"/>
        <dbReference type="ChEBI" id="CHEBI:57945"/>
        <dbReference type="ChEBI" id="CHEBI:78325"/>
        <dbReference type="ChEBI" id="CHEBI:78329"/>
    </reaction>
    <physiologicalReaction direction="left-to-right" evidence="12">
        <dbReference type="Rhea" id="RHEA:41597"/>
    </physiologicalReaction>
</comment>
<evidence type="ECO:0000256" key="14">
    <source>
        <dbReference type="ARBA" id="ARBA00048170"/>
    </source>
</evidence>
<dbReference type="Pfam" id="PF00106">
    <property type="entry name" value="adh_short"/>
    <property type="match status" value="1"/>
</dbReference>
<evidence type="ECO:0000256" key="4">
    <source>
        <dbReference type="ARBA" id="ARBA00039060"/>
    </source>
</evidence>
<evidence type="ECO:0000313" key="23">
    <source>
        <dbReference type="EMBL" id="KAJ8043815.1"/>
    </source>
</evidence>
<evidence type="ECO:0000256" key="6">
    <source>
        <dbReference type="ARBA" id="ARBA00041812"/>
    </source>
</evidence>
<protein>
    <recommendedName>
        <fullName evidence="5">15-hydroxyprostaglandin dehydrogenase [NAD(+)]</fullName>
        <ecNumber evidence="3">1.1.1.141</ecNumber>
        <ecNumber evidence="4">1.1.1.232</ecNumber>
    </recommendedName>
    <alternativeName>
        <fullName evidence="7">Eicosanoid/docosanoid dehydrogenase [NAD(+)]</fullName>
    </alternativeName>
    <alternativeName>
        <fullName evidence="6">Prostaglandin dehydrogenase 1</fullName>
    </alternativeName>
</protein>
<evidence type="ECO:0000256" key="13">
    <source>
        <dbReference type="ARBA" id="ARBA00048144"/>
    </source>
</evidence>
<gene>
    <name evidence="23" type="ORF">HOLleu_11085</name>
</gene>
<evidence type="ECO:0000256" key="22">
    <source>
        <dbReference type="RuleBase" id="RU000363"/>
    </source>
</evidence>
<organism evidence="23 24">
    <name type="scientific">Holothuria leucospilota</name>
    <name type="common">Black long sea cucumber</name>
    <name type="synonym">Mertensiothuria leucospilota</name>
    <dbReference type="NCBI Taxonomy" id="206669"/>
    <lineage>
        <taxon>Eukaryota</taxon>
        <taxon>Metazoa</taxon>
        <taxon>Echinodermata</taxon>
        <taxon>Eleutherozoa</taxon>
        <taxon>Echinozoa</taxon>
        <taxon>Holothuroidea</taxon>
        <taxon>Aspidochirotacea</taxon>
        <taxon>Aspidochirotida</taxon>
        <taxon>Holothuriidae</taxon>
        <taxon>Holothuria</taxon>
    </lineage>
</organism>
<evidence type="ECO:0000256" key="11">
    <source>
        <dbReference type="ARBA" id="ARBA00048008"/>
    </source>
</evidence>
<keyword evidence="2" id="KW-0560">Oxidoreductase</keyword>
<evidence type="ECO:0000256" key="18">
    <source>
        <dbReference type="ARBA" id="ARBA00048739"/>
    </source>
</evidence>
<dbReference type="Proteomes" id="UP001152320">
    <property type="component" value="Chromosome 4"/>
</dbReference>
<comment type="catalytic activity">
    <reaction evidence="16">
        <text>lipoxin A4 + NAD(+) = 15-oxo-(5S,6R)-dihydroxy-(7E,9E,11Z,13E)-eicosatetraenoate + NADH + H(+)</text>
        <dbReference type="Rhea" id="RHEA:41572"/>
        <dbReference type="ChEBI" id="CHEBI:15378"/>
        <dbReference type="ChEBI" id="CHEBI:57540"/>
        <dbReference type="ChEBI" id="CHEBI:57945"/>
        <dbReference type="ChEBI" id="CHEBI:67026"/>
        <dbReference type="ChEBI" id="CHEBI:78311"/>
    </reaction>
    <physiologicalReaction direction="left-to-right" evidence="16">
        <dbReference type="Rhea" id="RHEA:41573"/>
    </physiologicalReaction>
</comment>
<dbReference type="GO" id="GO:0005737">
    <property type="term" value="C:cytoplasm"/>
    <property type="evidence" value="ECO:0007669"/>
    <property type="project" value="TreeGrafter"/>
</dbReference>
<evidence type="ECO:0000256" key="8">
    <source>
        <dbReference type="ARBA" id="ARBA00045705"/>
    </source>
</evidence>
<evidence type="ECO:0000256" key="3">
    <source>
        <dbReference type="ARBA" id="ARBA00038968"/>
    </source>
</evidence>
<comment type="catalytic activity">
    <reaction evidence="10">
        <text>resolvin D1 + NAD(+) = 8-oxoresolvin D1 + NADH + H(+)</text>
        <dbReference type="Rhea" id="RHEA:50124"/>
        <dbReference type="ChEBI" id="CHEBI:15378"/>
        <dbReference type="ChEBI" id="CHEBI:57540"/>
        <dbReference type="ChEBI" id="CHEBI:57945"/>
        <dbReference type="ChEBI" id="CHEBI:132079"/>
        <dbReference type="ChEBI" id="CHEBI:132080"/>
    </reaction>
    <physiologicalReaction direction="left-to-right" evidence="10">
        <dbReference type="Rhea" id="RHEA:50125"/>
    </physiologicalReaction>
</comment>
<comment type="function">
    <text evidence="8">Catalyzes the NAD-dependent dehydrogenation (oxidation) of a broad array of hydroxylated polyunsaturated fatty acids (mainly eicosanoids and docosanoids, including prostaglandins, lipoxins and resolvins), yielding their corresponding keto (oxo) metabolites. Decreases the levels of the pro-proliferative prostaglandins such as prostaglandin E2 (whose activity is increased in cancer because of an increase in the expression of cyclooxygenase 2) and generates oxo-fatty acid products that can profoundly influence cell function by abrogating pro-inflammatory cytokine expression. Converts resolvins E1, D1 and D2 to their oxo products, which represents a mode of resolvin inactivation. Resolvin E1 plays important roles during the resolution phase of acute inflammation, while resolvins D1 and D2 have a unique role in obesity-induced adipose inflammation.</text>
</comment>
<comment type="catalytic activity">
    <reaction evidence="9">
        <text>prostaglandin E1 + NAD(+) = 15-oxoprostaglandin E1 + NADH + H(+)</text>
        <dbReference type="Rhea" id="RHEA:16477"/>
        <dbReference type="ChEBI" id="CHEBI:15378"/>
        <dbReference type="ChEBI" id="CHEBI:57397"/>
        <dbReference type="ChEBI" id="CHEBI:57401"/>
        <dbReference type="ChEBI" id="CHEBI:57540"/>
        <dbReference type="ChEBI" id="CHEBI:57945"/>
    </reaction>
    <physiologicalReaction direction="left-to-right" evidence="9">
        <dbReference type="Rhea" id="RHEA:16478"/>
    </physiologicalReaction>
</comment>
<dbReference type="PRINTS" id="PR00080">
    <property type="entry name" value="SDRFAMILY"/>
</dbReference>
<keyword evidence="24" id="KW-1185">Reference proteome</keyword>
<dbReference type="AlphaFoldDB" id="A0A9Q1HFC1"/>
<dbReference type="GO" id="GO:0047034">
    <property type="term" value="F:15-hydroxyicosatetraenoate dehydrogenase activity"/>
    <property type="evidence" value="ECO:0007669"/>
    <property type="project" value="UniProtKB-EC"/>
</dbReference>
<comment type="catalytic activity">
    <reaction evidence="17">
        <text>prostaglandin A1 + NAD(+) = 15-oxo-prostaglandin A1 + NADH + H(+)</text>
        <dbReference type="Rhea" id="RHEA:41263"/>
        <dbReference type="ChEBI" id="CHEBI:15378"/>
        <dbReference type="ChEBI" id="CHEBI:57398"/>
        <dbReference type="ChEBI" id="CHEBI:57540"/>
        <dbReference type="ChEBI" id="CHEBI:57945"/>
        <dbReference type="ChEBI" id="CHEBI:85072"/>
    </reaction>
    <physiologicalReaction direction="left-to-right" evidence="17">
        <dbReference type="Rhea" id="RHEA:41264"/>
    </physiologicalReaction>
</comment>
<proteinExistence type="inferred from homology"/>
<comment type="catalytic activity">
    <reaction evidence="15">
        <text>resolvin D2 + NAD(+) = 7-oxoresolvin D2 + NADH + H(+)</text>
        <dbReference type="Rhea" id="RHEA:53584"/>
        <dbReference type="ChEBI" id="CHEBI:15378"/>
        <dbReference type="ChEBI" id="CHEBI:57540"/>
        <dbReference type="ChEBI" id="CHEBI:57945"/>
        <dbReference type="ChEBI" id="CHEBI:133367"/>
        <dbReference type="ChEBI" id="CHEBI:137497"/>
    </reaction>
    <physiologicalReaction direction="left-to-right" evidence="15">
        <dbReference type="Rhea" id="RHEA:53585"/>
    </physiologicalReaction>
</comment>
<evidence type="ECO:0000256" key="1">
    <source>
        <dbReference type="ARBA" id="ARBA00006484"/>
    </source>
</evidence>
<dbReference type="EC" id="1.1.1.141" evidence="3"/>
<evidence type="ECO:0000256" key="10">
    <source>
        <dbReference type="ARBA" id="ARBA00047672"/>
    </source>
</evidence>
<comment type="catalytic activity">
    <reaction evidence="20">
        <text>(15S)-hydroxy-(5Z,8Z,11Z,13E)-eicosatetraenoate + NAD(+) = 15-oxo-(5Z,8Z,11Z,13E)-eicosatetraenoate + NADH + H(+)</text>
        <dbReference type="Rhea" id="RHEA:23260"/>
        <dbReference type="ChEBI" id="CHEBI:15378"/>
        <dbReference type="ChEBI" id="CHEBI:57409"/>
        <dbReference type="ChEBI" id="CHEBI:57410"/>
        <dbReference type="ChEBI" id="CHEBI:57540"/>
        <dbReference type="ChEBI" id="CHEBI:57945"/>
        <dbReference type="EC" id="1.1.1.232"/>
    </reaction>
    <physiologicalReaction direction="left-to-right" evidence="20">
        <dbReference type="Rhea" id="RHEA:23261"/>
    </physiologicalReaction>
</comment>
<dbReference type="SUPFAM" id="SSF51735">
    <property type="entry name" value="NAD(P)-binding Rossmann-fold domains"/>
    <property type="match status" value="1"/>
</dbReference>
<evidence type="ECO:0000256" key="12">
    <source>
        <dbReference type="ARBA" id="ARBA00048140"/>
    </source>
</evidence>
<evidence type="ECO:0000256" key="15">
    <source>
        <dbReference type="ARBA" id="ARBA00048393"/>
    </source>
</evidence>
<evidence type="ECO:0000256" key="19">
    <source>
        <dbReference type="ARBA" id="ARBA00048921"/>
    </source>
</evidence>
<evidence type="ECO:0000256" key="5">
    <source>
        <dbReference type="ARBA" id="ARBA00040276"/>
    </source>
</evidence>
<dbReference type="PANTHER" id="PTHR44229:SF4">
    <property type="entry name" value="15-HYDROXYPROSTAGLANDIN DEHYDROGENASE [NAD(+)]"/>
    <property type="match status" value="1"/>
</dbReference>
<dbReference type="InterPro" id="IPR002347">
    <property type="entry name" value="SDR_fam"/>
</dbReference>
<comment type="catalytic activity">
    <reaction evidence="21">
        <text>resolvin E1 + NAD(+) = 18-oxo-resolvin E1 + NADH + H(+)</text>
        <dbReference type="Rhea" id="RHEA:49244"/>
        <dbReference type="ChEBI" id="CHEBI:15378"/>
        <dbReference type="ChEBI" id="CHEBI:57540"/>
        <dbReference type="ChEBI" id="CHEBI:57945"/>
        <dbReference type="ChEBI" id="CHEBI:91000"/>
        <dbReference type="ChEBI" id="CHEBI:91001"/>
    </reaction>
    <physiologicalReaction direction="left-to-right" evidence="21">
        <dbReference type="Rhea" id="RHEA:49245"/>
    </physiologicalReaction>
</comment>
<evidence type="ECO:0000256" key="16">
    <source>
        <dbReference type="ARBA" id="ARBA00048535"/>
    </source>
</evidence>
<evidence type="ECO:0000256" key="17">
    <source>
        <dbReference type="ARBA" id="ARBA00048611"/>
    </source>
</evidence>
<dbReference type="OrthoDB" id="37659at2759"/>
<comment type="catalytic activity">
    <reaction evidence="14">
        <text>resolvin D1 + NAD(+) = 17-oxoresolvin D1 + NADH + H(+)</text>
        <dbReference type="Rhea" id="RHEA:50128"/>
        <dbReference type="ChEBI" id="CHEBI:15378"/>
        <dbReference type="ChEBI" id="CHEBI:57540"/>
        <dbReference type="ChEBI" id="CHEBI:57945"/>
        <dbReference type="ChEBI" id="CHEBI:132079"/>
        <dbReference type="ChEBI" id="CHEBI:132081"/>
    </reaction>
    <physiologicalReaction direction="left-to-right" evidence="14">
        <dbReference type="Rhea" id="RHEA:50129"/>
    </physiologicalReaction>
</comment>
<evidence type="ECO:0000256" key="9">
    <source>
        <dbReference type="ARBA" id="ARBA00047325"/>
    </source>
</evidence>
<evidence type="ECO:0000256" key="7">
    <source>
        <dbReference type="ARBA" id="ARBA00042026"/>
    </source>
</evidence>
<comment type="catalytic activity">
    <reaction evidence="18">
        <text>prostaglandin E2 + NAD(+) = 15-oxoprostaglandin E2 + NADH + H(+)</text>
        <dbReference type="Rhea" id="RHEA:11876"/>
        <dbReference type="ChEBI" id="CHEBI:15378"/>
        <dbReference type="ChEBI" id="CHEBI:57400"/>
        <dbReference type="ChEBI" id="CHEBI:57540"/>
        <dbReference type="ChEBI" id="CHEBI:57945"/>
        <dbReference type="ChEBI" id="CHEBI:606564"/>
        <dbReference type="EC" id="1.1.1.141"/>
    </reaction>
    <physiologicalReaction direction="left-to-right" evidence="18">
        <dbReference type="Rhea" id="RHEA:11877"/>
    </physiologicalReaction>
</comment>
<reference evidence="23" key="1">
    <citation type="submission" date="2021-10" db="EMBL/GenBank/DDBJ databases">
        <title>Tropical sea cucumber genome reveals ecological adaptation and Cuvierian tubules defense mechanism.</title>
        <authorList>
            <person name="Chen T."/>
        </authorList>
    </citation>
    <scope>NUCLEOTIDE SEQUENCE</scope>
    <source>
        <strain evidence="23">Nanhai2018</strain>
        <tissue evidence="23">Muscle</tissue>
    </source>
</reference>
<evidence type="ECO:0000256" key="21">
    <source>
        <dbReference type="ARBA" id="ARBA00049188"/>
    </source>
</evidence>
<accession>A0A9Q1HFC1</accession>
<evidence type="ECO:0000256" key="20">
    <source>
        <dbReference type="ARBA" id="ARBA00049151"/>
    </source>
</evidence>